<reference evidence="1 2" key="1">
    <citation type="submission" date="2019-11" db="EMBL/GenBank/DDBJ databases">
        <title>Whole genome sequence of Haloferax sp. MBLA0078.</title>
        <authorList>
            <person name="Seo M.-J."/>
            <person name="Cho E.-S."/>
        </authorList>
    </citation>
    <scope>NUCLEOTIDE SEQUENCE [LARGE SCALE GENOMIC DNA]</scope>
    <source>
        <strain evidence="1 2">MBLA0078</strain>
    </source>
</reference>
<dbReference type="Proteomes" id="UP000443423">
    <property type="component" value="Unassembled WGS sequence"/>
</dbReference>
<evidence type="ECO:0000313" key="2">
    <source>
        <dbReference type="Proteomes" id="UP000443423"/>
    </source>
</evidence>
<proteinExistence type="predicted"/>
<dbReference type="AlphaFoldDB" id="A0A6A8GCV1"/>
<dbReference type="EMBL" id="WKJQ01000001">
    <property type="protein sequence ID" value="MRW97796.1"/>
    <property type="molecule type" value="Genomic_DNA"/>
</dbReference>
<protein>
    <submittedName>
        <fullName evidence="1">Uncharacterized protein</fullName>
    </submittedName>
</protein>
<accession>A0A6A8GCV1</accession>
<sequence>MNAEKSGGQRAPVVFRDETGDLVFVDGGPAPQGYAPVAWKLGEDGTRFVVDPTVDAVAVTRTISKNRHYDRDREPDHDYVG</sequence>
<dbReference type="OrthoDB" id="292799at2157"/>
<dbReference type="RefSeq" id="WP_151113413.1">
    <property type="nucleotide sequence ID" value="NZ_WKJQ01000001.1"/>
</dbReference>
<organism evidence="1 2">
    <name type="scientific">Haloferax marinum</name>
    <dbReference type="NCBI Taxonomy" id="2666143"/>
    <lineage>
        <taxon>Archaea</taxon>
        <taxon>Methanobacteriati</taxon>
        <taxon>Methanobacteriota</taxon>
        <taxon>Stenosarchaea group</taxon>
        <taxon>Halobacteria</taxon>
        <taxon>Halobacteriales</taxon>
        <taxon>Haloferacaceae</taxon>
        <taxon>Haloferax</taxon>
    </lineage>
</organism>
<gene>
    <name evidence="1" type="ORF">GJR99_14595</name>
</gene>
<keyword evidence="2" id="KW-1185">Reference proteome</keyword>
<comment type="caution">
    <text evidence="1">The sequence shown here is derived from an EMBL/GenBank/DDBJ whole genome shotgun (WGS) entry which is preliminary data.</text>
</comment>
<evidence type="ECO:0000313" key="1">
    <source>
        <dbReference type="EMBL" id="MRW97796.1"/>
    </source>
</evidence>
<name>A0A6A8GCV1_9EURY</name>